<dbReference type="AlphaFoldDB" id="A0AAV2S576"/>
<comment type="caution">
    <text evidence="2">The sequence shown here is derived from an EMBL/GenBank/DDBJ whole genome shotgun (WGS) entry which is preliminary data.</text>
</comment>
<organism evidence="2 3">
    <name type="scientific">Meganyctiphanes norvegica</name>
    <name type="common">Northern krill</name>
    <name type="synonym">Thysanopoda norvegica</name>
    <dbReference type="NCBI Taxonomy" id="48144"/>
    <lineage>
        <taxon>Eukaryota</taxon>
        <taxon>Metazoa</taxon>
        <taxon>Ecdysozoa</taxon>
        <taxon>Arthropoda</taxon>
        <taxon>Crustacea</taxon>
        <taxon>Multicrustacea</taxon>
        <taxon>Malacostraca</taxon>
        <taxon>Eumalacostraca</taxon>
        <taxon>Eucarida</taxon>
        <taxon>Euphausiacea</taxon>
        <taxon>Euphausiidae</taxon>
        <taxon>Meganyctiphanes</taxon>
    </lineage>
</organism>
<reference evidence="2 3" key="1">
    <citation type="submission" date="2024-05" db="EMBL/GenBank/DDBJ databases">
        <authorList>
            <person name="Wallberg A."/>
        </authorList>
    </citation>
    <scope>NUCLEOTIDE SEQUENCE [LARGE SCALE GENOMIC DNA]</scope>
</reference>
<dbReference type="Pfam" id="PF08434">
    <property type="entry name" value="CLCA"/>
    <property type="match status" value="1"/>
</dbReference>
<evidence type="ECO:0000259" key="1">
    <source>
        <dbReference type="Pfam" id="PF08434"/>
    </source>
</evidence>
<protein>
    <recommendedName>
        <fullName evidence="1">Calcium-activated chloride channel N-terminal domain-containing protein</fullName>
    </recommendedName>
</protein>
<dbReference type="EMBL" id="CAXKWB010042481">
    <property type="protein sequence ID" value="CAL4157940.1"/>
    <property type="molecule type" value="Genomic_DNA"/>
</dbReference>
<proteinExistence type="predicted"/>
<dbReference type="InterPro" id="IPR036465">
    <property type="entry name" value="vWFA_dom_sf"/>
</dbReference>
<evidence type="ECO:0000313" key="2">
    <source>
        <dbReference type="EMBL" id="CAL4157940.1"/>
    </source>
</evidence>
<name>A0AAV2S576_MEGNR</name>
<feature type="domain" description="Calcium-activated chloride channel N-terminal" evidence="1">
    <location>
        <begin position="2"/>
        <end position="153"/>
    </location>
</feature>
<keyword evidence="3" id="KW-1185">Reference proteome</keyword>
<dbReference type="GO" id="GO:0032991">
    <property type="term" value="C:protein-containing complex"/>
    <property type="evidence" value="ECO:0007669"/>
    <property type="project" value="UniProtKB-ARBA"/>
</dbReference>
<feature type="non-terminal residue" evidence="2">
    <location>
        <position position="599"/>
    </location>
</feature>
<dbReference type="Gene3D" id="3.40.50.410">
    <property type="entry name" value="von Willebrand factor, type A domain"/>
    <property type="match status" value="1"/>
</dbReference>
<sequence length="599" mass="66314">MRLVDGGYEGFTVDIHEDLPQEHCNSILQGLKTVLLEFSSHLFKATDGQASLREVTVSLPSSWQTNTPTCSLFGPLTKVSNAINSHMHVTGNHPVFGPQPWVQQSQGCGHPGDFIQMGADILMDKENGTHILTAHSLVSQWAKFRWGVFDEQGYEGDILYPSTFLDPEDGSIRSNTCMDKDEESFFCKTSEPGAHTKQNVLCQGRSAWEIIMESEDFQNNIDDRQNISTSSLTPSINFVQRSSQRIIIAVDNTAVMNMGNRWDILRKSVRRLIVHDIPDGVKLGLVVFNSKAITTAPVTTLEENSDVRARIGSSLPRNPSNIPGSDKCIICGLKEAIHAFDADSIDISGGTVILITTDYDPTFQHEIEEMIKLTRMKNVKVDLISYPISKSIIDKEQTFNLHNLVFATSGAVTSVLDESNGSQMRIMLNLMDVLLSTVGHSVPDTPKIIHSNNHIGGHISMAKGSFMLDDSIGKDARLAVYYDDINHIGNVIQLTTPSGYRMSNFNMQEEDRDANAIFVNIPSAERGKWFYEVENRADSEESIYVQVTAAQSNMRQTSLRVWTSITGTSINASDPINPVIIYAEVKESGMPVLNARVIA</sequence>
<accession>A0AAV2S576</accession>
<dbReference type="Proteomes" id="UP001497623">
    <property type="component" value="Unassembled WGS sequence"/>
</dbReference>
<dbReference type="InterPro" id="IPR013642">
    <property type="entry name" value="CLCA_N"/>
</dbReference>
<dbReference type="SUPFAM" id="SSF53300">
    <property type="entry name" value="vWA-like"/>
    <property type="match status" value="1"/>
</dbReference>
<evidence type="ECO:0000313" key="3">
    <source>
        <dbReference type="Proteomes" id="UP001497623"/>
    </source>
</evidence>
<gene>
    <name evidence="2" type="ORF">MNOR_LOCUS32008</name>
</gene>
<dbReference type="CDD" id="cd00198">
    <property type="entry name" value="vWFA"/>
    <property type="match status" value="1"/>
</dbReference>